<dbReference type="EMBL" id="FOKK01000007">
    <property type="protein sequence ID" value="SFB32935.1"/>
    <property type="molecule type" value="Genomic_DNA"/>
</dbReference>
<gene>
    <name evidence="1" type="ORF">SAMN04489723_107178</name>
</gene>
<dbReference type="STRING" id="237018.SAMN04489723_107178"/>
<keyword evidence="2" id="KW-1185">Reference proteome</keyword>
<reference evidence="1 2" key="1">
    <citation type="submission" date="2016-10" db="EMBL/GenBank/DDBJ databases">
        <authorList>
            <person name="de Groot N.N."/>
        </authorList>
    </citation>
    <scope>NUCLEOTIDE SEQUENCE [LARGE SCALE GENOMIC DNA]</scope>
    <source>
        <strain evidence="1 2">DSM 23399</strain>
    </source>
</reference>
<evidence type="ECO:0000313" key="2">
    <source>
        <dbReference type="Proteomes" id="UP000198790"/>
    </source>
</evidence>
<dbReference type="AlphaFoldDB" id="A0A1I1A4S0"/>
<dbReference type="Proteomes" id="UP000198790">
    <property type="component" value="Unassembled WGS sequence"/>
</dbReference>
<proteinExistence type="predicted"/>
<sequence>MPPESDVLDGGIFLINRRDHGGFAEVAMVRRAHQPELSCFSRSWIEKI</sequence>
<name>A0A1I1A4S0_9BACT</name>
<organism evidence="1 2">
    <name type="scientific">Algoriphagus aquimarinus</name>
    <dbReference type="NCBI Taxonomy" id="237018"/>
    <lineage>
        <taxon>Bacteria</taxon>
        <taxon>Pseudomonadati</taxon>
        <taxon>Bacteroidota</taxon>
        <taxon>Cytophagia</taxon>
        <taxon>Cytophagales</taxon>
        <taxon>Cyclobacteriaceae</taxon>
        <taxon>Algoriphagus</taxon>
    </lineage>
</organism>
<evidence type="ECO:0000313" key="1">
    <source>
        <dbReference type="EMBL" id="SFB32935.1"/>
    </source>
</evidence>
<accession>A0A1I1A4S0</accession>
<protein>
    <submittedName>
        <fullName evidence="1">Uncharacterized protein</fullName>
    </submittedName>
</protein>